<evidence type="ECO:0000313" key="1">
    <source>
        <dbReference type="EMBL" id="RZS56984.1"/>
    </source>
</evidence>
<dbReference type="Proteomes" id="UP000293433">
    <property type="component" value="Unassembled WGS sequence"/>
</dbReference>
<dbReference type="AlphaFoldDB" id="A0A4Q7LQN7"/>
<evidence type="ECO:0000313" key="2">
    <source>
        <dbReference type="Proteomes" id="UP000293433"/>
    </source>
</evidence>
<keyword evidence="2" id="KW-1185">Reference proteome</keyword>
<sequence>MLSLLPASGLRAQGFAERGLLVLARADLRVASLGRGEVGALFLRTRSTLDDGTPVTVIDALDDALRDAFYLQVLGRSPVQMHAYWSRMVFSGGGRPPARLDLASALGRLRESATAHLAYIPAADAGRLDLRGLRVVYSSGDTR</sequence>
<name>A0A4Q7LQN7_9BURK</name>
<organism evidence="1 2">
    <name type="scientific">Sphaerotilus mobilis</name>
    <dbReference type="NCBI Taxonomy" id="47994"/>
    <lineage>
        <taxon>Bacteria</taxon>
        <taxon>Pseudomonadati</taxon>
        <taxon>Pseudomonadota</taxon>
        <taxon>Betaproteobacteria</taxon>
        <taxon>Burkholderiales</taxon>
        <taxon>Sphaerotilaceae</taxon>
        <taxon>Sphaerotilus</taxon>
    </lineage>
</organism>
<comment type="caution">
    <text evidence="1">The sequence shown here is derived from an EMBL/GenBank/DDBJ whole genome shotgun (WGS) entry which is preliminary data.</text>
</comment>
<proteinExistence type="predicted"/>
<dbReference type="RefSeq" id="WP_130481401.1">
    <property type="nucleotide sequence ID" value="NZ_SGWV01000008.1"/>
</dbReference>
<accession>A0A4Q7LQN7</accession>
<dbReference type="EMBL" id="SGWV01000008">
    <property type="protein sequence ID" value="RZS56984.1"/>
    <property type="molecule type" value="Genomic_DNA"/>
</dbReference>
<gene>
    <name evidence="1" type="ORF">EV685_1542</name>
</gene>
<dbReference type="OrthoDB" id="5368589at2"/>
<reference evidence="1 2" key="1">
    <citation type="submission" date="2019-02" db="EMBL/GenBank/DDBJ databases">
        <title>Genomic Encyclopedia of Type Strains, Phase IV (KMG-IV): sequencing the most valuable type-strain genomes for metagenomic binning, comparative biology and taxonomic classification.</title>
        <authorList>
            <person name="Goeker M."/>
        </authorList>
    </citation>
    <scope>NUCLEOTIDE SEQUENCE [LARGE SCALE GENOMIC DNA]</scope>
    <source>
        <strain evidence="1 2">DSM 10617</strain>
    </source>
</reference>
<protein>
    <submittedName>
        <fullName evidence="1">Uncharacterized protein</fullName>
    </submittedName>
</protein>